<protein>
    <submittedName>
        <fullName evidence="1">Baseplate assembly protein</fullName>
    </submittedName>
</protein>
<evidence type="ECO:0000313" key="2">
    <source>
        <dbReference type="Proteomes" id="UP001165079"/>
    </source>
</evidence>
<gene>
    <name evidence="1" type="ORF">Afil01_63270</name>
</gene>
<dbReference type="InterPro" id="IPR011749">
    <property type="entry name" value="CHP02243"/>
</dbReference>
<organism evidence="1 2">
    <name type="scientific">Actinorhabdospora filicis</name>
    <dbReference type="NCBI Taxonomy" id="1785913"/>
    <lineage>
        <taxon>Bacteria</taxon>
        <taxon>Bacillati</taxon>
        <taxon>Actinomycetota</taxon>
        <taxon>Actinomycetes</taxon>
        <taxon>Micromonosporales</taxon>
        <taxon>Micromonosporaceae</taxon>
        <taxon>Actinorhabdospora</taxon>
    </lineage>
</organism>
<name>A0A9W6SRB8_9ACTN</name>
<sequence length="821" mass="87596">MNANPPGLPAIDYRAGTHATFLAALLRAFGADPVLRALGTHDGTEPLVATADAYSMGLDVLTFYTERIANEGYLRTATERYSVLELARAIGYELRPGVAASTALAFTLAKPVPVPHAPGVEVPTIMHAVTAPEKITIPVGTRAQSVPGPGELPRAFETVEEIEARPEWNAIKVPVTMWVPPALGDDELYLKGITTGLNPGDMILLVGNERLGSRYNENWDVRRVAGVRAVDRVGDLAEHTVVTLDMPLGTTEPLVHPTREGQRVYAFRQRGALFGHNAPPWESLPVSMRYGEMAQTGGGPHDVPHWVPGAYAGRQDSWADAYLSATQEDVFLDRVYQGLTPASWIALATPSYIELFRVEEVDETSRADYLLQGQVSRLKITGEHLNFFSPRNAVVWCGAEELELAERPLYGWGGGTVVPTNGVPGVVPGRLVAVRGELLRGGSRSEVARVASVVGSTLVLETGVASYVPVTVRLNANVAAATDGESRTEILGGGDGAAAFQTFTLRGTPLTYTSASTPSGTRSSLEVRVDGLLWTEVPSLYGQGPTARVYTTRRRDDATTVVRFGDGVTGARLPTGRENVRASYRVGIGAAGNVAVDKIALPMSRPLGVEEVINPVAALGGTDPEVLGQARANAPTTVLTLDRIVSLRDYEDFARSFAGIGKAHAHLAWNGERQVIRLVAATTAREPVLPGTVLHDNLRAGIDAARHPGHQVVLETFVPRPFTVVMRLVVEPGRAYADVSAAVTASLVDTFSFEKRAFGQRVSAAEVLAVAQNTLGVRGADLDVLSTGSGGLAVTLPAAPVELLTLRAENVQLTELREPLP</sequence>
<dbReference type="EMBL" id="BSTX01000006">
    <property type="protein sequence ID" value="GLZ81520.1"/>
    <property type="molecule type" value="Genomic_DNA"/>
</dbReference>
<dbReference type="AlphaFoldDB" id="A0A9W6SRB8"/>
<comment type="caution">
    <text evidence="1">The sequence shown here is derived from an EMBL/GenBank/DDBJ whole genome shotgun (WGS) entry which is preliminary data.</text>
</comment>
<accession>A0A9W6SRB8</accession>
<reference evidence="1" key="1">
    <citation type="submission" date="2023-03" db="EMBL/GenBank/DDBJ databases">
        <title>Actinorhabdospora filicis NBRC 111898.</title>
        <authorList>
            <person name="Ichikawa N."/>
            <person name="Sato H."/>
            <person name="Tonouchi N."/>
        </authorList>
    </citation>
    <scope>NUCLEOTIDE SEQUENCE</scope>
    <source>
        <strain evidence="1">NBRC 111898</strain>
    </source>
</reference>
<keyword evidence="2" id="KW-1185">Reference proteome</keyword>
<evidence type="ECO:0000313" key="1">
    <source>
        <dbReference type="EMBL" id="GLZ81520.1"/>
    </source>
</evidence>
<dbReference type="RefSeq" id="WP_285666999.1">
    <property type="nucleotide sequence ID" value="NZ_BSTX01000006.1"/>
</dbReference>
<dbReference type="NCBIfam" id="TIGR02243">
    <property type="entry name" value="putative baseplate assembly protein"/>
    <property type="match status" value="1"/>
</dbReference>
<dbReference type="Proteomes" id="UP001165079">
    <property type="component" value="Unassembled WGS sequence"/>
</dbReference>
<proteinExistence type="predicted"/>